<name>A0A922SAL5_SPOEX</name>
<reference evidence="2" key="1">
    <citation type="journal article" date="2021" name="G3 (Bethesda)">
        <title>Genome and transcriptome analysis of the beet armyworm Spodoptera exigua reveals targets for pest control. .</title>
        <authorList>
            <person name="Simon S."/>
            <person name="Breeschoten T."/>
            <person name="Jansen H.J."/>
            <person name="Dirks R.P."/>
            <person name="Schranz M.E."/>
            <person name="Ros V.I.D."/>
        </authorList>
    </citation>
    <scope>NUCLEOTIDE SEQUENCE</scope>
    <source>
        <strain evidence="2">TB_SE_WUR_2020</strain>
    </source>
</reference>
<evidence type="ECO:0000313" key="2">
    <source>
        <dbReference type="EMBL" id="KAH9630485.1"/>
    </source>
</evidence>
<evidence type="ECO:0000256" key="1">
    <source>
        <dbReference type="SAM" id="MobiDB-lite"/>
    </source>
</evidence>
<feature type="region of interest" description="Disordered" evidence="1">
    <location>
        <begin position="145"/>
        <end position="171"/>
    </location>
</feature>
<dbReference type="EMBL" id="JACEFF010000821">
    <property type="protein sequence ID" value="KAH9630485.1"/>
    <property type="molecule type" value="Genomic_DNA"/>
</dbReference>
<organism evidence="2 3">
    <name type="scientific">Spodoptera exigua</name>
    <name type="common">Beet armyworm</name>
    <name type="synonym">Noctua fulgens</name>
    <dbReference type="NCBI Taxonomy" id="7107"/>
    <lineage>
        <taxon>Eukaryota</taxon>
        <taxon>Metazoa</taxon>
        <taxon>Ecdysozoa</taxon>
        <taxon>Arthropoda</taxon>
        <taxon>Hexapoda</taxon>
        <taxon>Insecta</taxon>
        <taxon>Pterygota</taxon>
        <taxon>Neoptera</taxon>
        <taxon>Endopterygota</taxon>
        <taxon>Lepidoptera</taxon>
        <taxon>Glossata</taxon>
        <taxon>Ditrysia</taxon>
        <taxon>Noctuoidea</taxon>
        <taxon>Noctuidae</taxon>
        <taxon>Amphipyrinae</taxon>
        <taxon>Spodoptera</taxon>
    </lineage>
</organism>
<evidence type="ECO:0000313" key="3">
    <source>
        <dbReference type="Proteomes" id="UP000814243"/>
    </source>
</evidence>
<gene>
    <name evidence="2" type="ORF">HF086_000698</name>
</gene>
<accession>A0A922SAL5</accession>
<proteinExistence type="predicted"/>
<feature type="region of interest" description="Disordered" evidence="1">
    <location>
        <begin position="73"/>
        <end position="121"/>
    </location>
</feature>
<dbReference type="AlphaFoldDB" id="A0A922SAL5"/>
<dbReference type="Proteomes" id="UP000814243">
    <property type="component" value="Unassembled WGS sequence"/>
</dbReference>
<feature type="compositionally biased region" description="Basic residues" evidence="1">
    <location>
        <begin position="73"/>
        <end position="87"/>
    </location>
</feature>
<sequence>MRTQSVQTIQWLRRSEPRRRFIAPGGRSAGAGEPEHTPYWRAQEHHCAGAGTTRLPHGSAPAVYKIKPLFRARAKGQRAARPSRRARGSFVRQGRRDRLQRQDQTRRRSKEPPRDRHPSLLLCKHYEARVTQARGPRELRGRRAALPASPAHPPPVNGIDSEQNDRPPACARATPRTLHTASNTDYLYFALLPIILHLIKFYKFCKLTRA</sequence>
<feature type="compositionally biased region" description="Basic and acidic residues" evidence="1">
    <location>
        <begin position="94"/>
        <end position="121"/>
    </location>
</feature>
<comment type="caution">
    <text evidence="2">The sequence shown here is derived from an EMBL/GenBank/DDBJ whole genome shotgun (WGS) entry which is preliminary data.</text>
</comment>
<protein>
    <submittedName>
        <fullName evidence="2">Uncharacterized protein</fullName>
    </submittedName>
</protein>